<feature type="region of interest" description="Disordered" evidence="1">
    <location>
        <begin position="1"/>
        <end position="28"/>
    </location>
</feature>
<dbReference type="AlphaFoldDB" id="F4R8M0"/>
<name>F4R8M0_MELLP</name>
<dbReference type="VEuPathDB" id="FungiDB:MELLADRAFT_102926"/>
<organism evidence="3">
    <name type="scientific">Melampsora larici-populina (strain 98AG31 / pathotype 3-4-7)</name>
    <name type="common">Poplar leaf rust fungus</name>
    <dbReference type="NCBI Taxonomy" id="747676"/>
    <lineage>
        <taxon>Eukaryota</taxon>
        <taxon>Fungi</taxon>
        <taxon>Dikarya</taxon>
        <taxon>Basidiomycota</taxon>
        <taxon>Pucciniomycotina</taxon>
        <taxon>Pucciniomycetes</taxon>
        <taxon>Pucciniales</taxon>
        <taxon>Melampsoraceae</taxon>
        <taxon>Melampsora</taxon>
    </lineage>
</organism>
<proteinExistence type="predicted"/>
<feature type="compositionally biased region" description="Polar residues" evidence="1">
    <location>
        <begin position="1"/>
        <end position="10"/>
    </location>
</feature>
<accession>F4R8M0</accession>
<reference evidence="3" key="1">
    <citation type="journal article" date="2011" name="Proc. Natl. Acad. Sci. U.S.A.">
        <title>Obligate biotrophy features unraveled by the genomic analysis of rust fungi.</title>
        <authorList>
            <person name="Duplessis S."/>
            <person name="Cuomo C.A."/>
            <person name="Lin Y.-C."/>
            <person name="Aerts A."/>
            <person name="Tisserant E."/>
            <person name="Veneault-Fourrey C."/>
            <person name="Joly D.L."/>
            <person name="Hacquard S."/>
            <person name="Amselem J."/>
            <person name="Cantarel B.L."/>
            <person name="Chiu R."/>
            <person name="Coutinho P.M."/>
            <person name="Feau N."/>
            <person name="Field M."/>
            <person name="Frey P."/>
            <person name="Gelhaye E."/>
            <person name="Goldberg J."/>
            <person name="Grabherr M.G."/>
            <person name="Kodira C.D."/>
            <person name="Kohler A."/>
            <person name="Kuees U."/>
            <person name="Lindquist E.A."/>
            <person name="Lucas S.M."/>
            <person name="Mago R."/>
            <person name="Mauceli E."/>
            <person name="Morin E."/>
            <person name="Murat C."/>
            <person name="Pangilinan J.L."/>
            <person name="Park R."/>
            <person name="Pearson M."/>
            <person name="Quesneville H."/>
            <person name="Rouhier N."/>
            <person name="Sakthikumar S."/>
            <person name="Salamov A.A."/>
            <person name="Schmutz J."/>
            <person name="Selles B."/>
            <person name="Shapiro H."/>
            <person name="Tanguay P."/>
            <person name="Tuskan G.A."/>
            <person name="Henrissat B."/>
            <person name="Van de Peer Y."/>
            <person name="Rouze P."/>
            <person name="Ellis J.G."/>
            <person name="Dodds P.N."/>
            <person name="Schein J.E."/>
            <person name="Zhong S."/>
            <person name="Hamelin R.C."/>
            <person name="Grigoriev I.V."/>
            <person name="Szabo L.J."/>
            <person name="Martin F."/>
        </authorList>
    </citation>
    <scope>NUCLEOTIDE SEQUENCE [LARGE SCALE GENOMIC DNA]</scope>
    <source>
        <strain evidence="3">98AG31 / pathotype 3-4-7</strain>
    </source>
</reference>
<evidence type="ECO:0000313" key="3">
    <source>
        <dbReference type="Proteomes" id="UP000001072"/>
    </source>
</evidence>
<dbReference type="InParanoid" id="F4R8M0"/>
<sequence length="288" mass="32312">MNPHLSSVSSELARGPSGSSSPSTDVSVATLKPMGTTATVPPNILPGFTLETSGRLNGWCLFPHSLYVSLIKPPVELVLDAIKQETSSYYGLLKHSRAELSHIRTRVETEACDNASGFRTTRLTIHHLSENWKAASQGLADHMRDASLTRQRLDLLEKRFLHVSASVENLSDDLQYFQRLGRENHCLMQEKYLIIHETLRELEVQYSVLEAKFVISVTAIHTHTLVIAVMGTKQFVTRNVQFLVVNMGFAVLRGYRWRLVVGVCTLNKTKIFTNPPRNEYGEDGCTQM</sequence>
<gene>
    <name evidence="2" type="ORF">MELLADRAFT_102926</name>
</gene>
<dbReference type="RefSeq" id="XP_007405644.1">
    <property type="nucleotide sequence ID" value="XM_007405582.1"/>
</dbReference>
<evidence type="ECO:0000256" key="1">
    <source>
        <dbReference type="SAM" id="MobiDB-lite"/>
    </source>
</evidence>
<dbReference type="KEGG" id="mlr:MELLADRAFT_102926"/>
<protein>
    <submittedName>
        <fullName evidence="2">Uncharacterized protein</fullName>
    </submittedName>
</protein>
<dbReference type="GeneID" id="18921812"/>
<dbReference type="EMBL" id="GL883093">
    <property type="protein sequence ID" value="EGG11042.1"/>
    <property type="molecule type" value="Genomic_DNA"/>
</dbReference>
<dbReference type="Proteomes" id="UP000001072">
    <property type="component" value="Unassembled WGS sequence"/>
</dbReference>
<evidence type="ECO:0000313" key="2">
    <source>
        <dbReference type="EMBL" id="EGG11042.1"/>
    </source>
</evidence>
<dbReference type="HOGENOM" id="CLU_966690_0_0_1"/>
<keyword evidence="3" id="KW-1185">Reference proteome</keyword>